<dbReference type="AlphaFoldDB" id="A0A1A8VTV2"/>
<dbReference type="Proteomes" id="UP000078546">
    <property type="component" value="Unassembled WGS sequence"/>
</dbReference>
<evidence type="ECO:0000313" key="3">
    <source>
        <dbReference type="Proteomes" id="UP000078546"/>
    </source>
</evidence>
<dbReference type="EMBL" id="FLQV01000282">
    <property type="protein sequence ID" value="SBS87932.1"/>
    <property type="molecule type" value="Genomic_DNA"/>
</dbReference>
<name>A0A1A8VTV2_PLAOA</name>
<dbReference type="VEuPathDB" id="PlasmoDB:PocGH01_08020000"/>
<sequence>MFKLKNVYKESIKVNTVNNRLFKRYLSKVNHNILYKNKTEDNVINGNEINIKHMNSSVLCIFSNMLLKENIKSDFIWKKVERRSYEILDKFEVHEIASFLFCLSKVRYETNLYESFIPVIREKCEYFNTSNLAMLISTYSKRKKEGLIMLLKEELKKKMHTLYNIVEISMILNALVKCKIYDEDLFVKMGNIIIDNIMYNHVHVRDICVISYCYACILFKNMQIFNILSQKMILLMDNVNLVDLCRILYSYMKIKKNFNHILKISTLKLAGVMDKSSISDVINCIHFLPILKEIVEKGEDKNYTYSDGSGHGSCMDDSRNGELRNGKAFNYHIDYANLFNYVLNVFNEKLTAYVNLLNSNQISNLFYIYSRYNILICSSKLDTFISQIKNMKLTSQLKIYILYSLSIILKNYECNAIYNFNLFDVNKIFIRESAKNLEIEKYKKDDVTCISTQDYEKLKNQLCGCLKQWERDINLFVNNYDVCSTQDIIKILNIFFILNYTYNSIIHSIRNYIIINYKNINEHNAYTFMFYFQKLSIIKDDNDDFTEILKCKIRSLK</sequence>
<reference evidence="3 4" key="1">
    <citation type="submission" date="2016-05" db="EMBL/GenBank/DDBJ databases">
        <authorList>
            <person name="Naeem Raeece"/>
        </authorList>
    </citation>
    <scope>NUCLEOTIDE SEQUENCE [LARGE SCALE GENOMIC DNA]</scope>
</reference>
<evidence type="ECO:0000313" key="2">
    <source>
        <dbReference type="EMBL" id="SBS87932.1"/>
    </source>
</evidence>
<dbReference type="EMBL" id="FLQU01000223">
    <property type="protein sequence ID" value="SBS82774.1"/>
    <property type="molecule type" value="Genomic_DNA"/>
</dbReference>
<dbReference type="Proteomes" id="UP000078560">
    <property type="component" value="Unassembled WGS sequence"/>
</dbReference>
<accession>A0A1A8VTV2</accession>
<evidence type="ECO:0000313" key="4">
    <source>
        <dbReference type="Proteomes" id="UP000078560"/>
    </source>
</evidence>
<gene>
    <name evidence="2" type="ORF">POVCU1_015400</name>
    <name evidence="1" type="ORF">POVCU2_0017060</name>
</gene>
<proteinExistence type="predicted"/>
<reference evidence="1" key="2">
    <citation type="submission" date="2016-05" db="EMBL/GenBank/DDBJ databases">
        <authorList>
            <person name="Lavstsen T."/>
            <person name="Jespersen J.S."/>
        </authorList>
    </citation>
    <scope>NUCLEOTIDE SEQUENCE [LARGE SCALE GENOMIC DNA]</scope>
</reference>
<protein>
    <submittedName>
        <fullName evidence="1">Uncharacterized protein</fullName>
    </submittedName>
</protein>
<organism evidence="1 4">
    <name type="scientific">Plasmodium ovale curtisi</name>
    <dbReference type="NCBI Taxonomy" id="864141"/>
    <lineage>
        <taxon>Eukaryota</taxon>
        <taxon>Sar</taxon>
        <taxon>Alveolata</taxon>
        <taxon>Apicomplexa</taxon>
        <taxon>Aconoidasida</taxon>
        <taxon>Haemosporida</taxon>
        <taxon>Plasmodiidae</taxon>
        <taxon>Plasmodium</taxon>
        <taxon>Plasmodium (Plasmodium)</taxon>
    </lineage>
</organism>
<evidence type="ECO:0000313" key="1">
    <source>
        <dbReference type="EMBL" id="SBS82774.1"/>
    </source>
</evidence>